<keyword evidence="4" id="KW-0804">Transcription</keyword>
<evidence type="ECO:0000256" key="2">
    <source>
        <dbReference type="ARBA" id="ARBA00023015"/>
    </source>
</evidence>
<dbReference type="SUPFAM" id="SSF101936">
    <property type="entry name" value="DNA-binding pseudobarrel domain"/>
    <property type="match status" value="1"/>
</dbReference>
<proteinExistence type="predicted"/>
<name>A0A6N2K9S0_SALVM</name>
<sequence>MEIFTKQLTSMDIQRGLVLPRCSLERLQSFHGTIELSTIFESAAGNRLVGPVTIHCSTRSGDLAFTTGWYALARDAAQKKKLTPVDIERGLVLPPDSNLELLPPFQGTMELSTIVESAEGTPLAEPVTIHCSTRCGRPAFTTGWYEIARYVGLTGGDIVYFYQEFSEGAQYRMRVRSAG</sequence>
<gene>
    <name evidence="6" type="ORF">SVIM_LOCUS49030</name>
</gene>
<evidence type="ECO:0000256" key="5">
    <source>
        <dbReference type="ARBA" id="ARBA00023242"/>
    </source>
</evidence>
<organism evidence="6">
    <name type="scientific">Salix viminalis</name>
    <name type="common">Common osier</name>
    <name type="synonym">Basket willow</name>
    <dbReference type="NCBI Taxonomy" id="40686"/>
    <lineage>
        <taxon>Eukaryota</taxon>
        <taxon>Viridiplantae</taxon>
        <taxon>Streptophyta</taxon>
        <taxon>Embryophyta</taxon>
        <taxon>Tracheophyta</taxon>
        <taxon>Spermatophyta</taxon>
        <taxon>Magnoliopsida</taxon>
        <taxon>eudicotyledons</taxon>
        <taxon>Gunneridae</taxon>
        <taxon>Pentapetalae</taxon>
        <taxon>rosids</taxon>
        <taxon>fabids</taxon>
        <taxon>Malpighiales</taxon>
        <taxon>Salicaceae</taxon>
        <taxon>Saliceae</taxon>
        <taxon>Salix</taxon>
    </lineage>
</organism>
<dbReference type="EMBL" id="CAADRP010000191">
    <property type="protein sequence ID" value="VFU24692.1"/>
    <property type="molecule type" value="Genomic_DNA"/>
</dbReference>
<evidence type="ECO:0000256" key="3">
    <source>
        <dbReference type="ARBA" id="ARBA00023125"/>
    </source>
</evidence>
<dbReference type="InterPro" id="IPR015300">
    <property type="entry name" value="DNA-bd_pseudobarrel_sf"/>
</dbReference>
<protein>
    <recommendedName>
        <fullName evidence="7">TF-B3 domain-containing protein</fullName>
    </recommendedName>
</protein>
<keyword evidence="2" id="KW-0805">Transcription regulation</keyword>
<evidence type="ECO:0008006" key="7">
    <source>
        <dbReference type="Google" id="ProtNLM"/>
    </source>
</evidence>
<reference evidence="6" key="1">
    <citation type="submission" date="2019-03" db="EMBL/GenBank/DDBJ databases">
        <authorList>
            <person name="Mank J."/>
            <person name="Almeida P."/>
        </authorList>
    </citation>
    <scope>NUCLEOTIDE SEQUENCE</scope>
    <source>
        <strain evidence="6">78183</strain>
    </source>
</reference>
<evidence type="ECO:0000313" key="6">
    <source>
        <dbReference type="EMBL" id="VFU24692.1"/>
    </source>
</evidence>
<dbReference type="GO" id="GO:0005634">
    <property type="term" value="C:nucleus"/>
    <property type="evidence" value="ECO:0007669"/>
    <property type="project" value="UniProtKB-SubCell"/>
</dbReference>
<dbReference type="AlphaFoldDB" id="A0A6N2K9S0"/>
<dbReference type="GO" id="GO:0003677">
    <property type="term" value="F:DNA binding"/>
    <property type="evidence" value="ECO:0007669"/>
    <property type="project" value="UniProtKB-KW"/>
</dbReference>
<accession>A0A6N2K9S0</accession>
<keyword evidence="3" id="KW-0238">DNA-binding</keyword>
<keyword evidence="5" id="KW-0539">Nucleus</keyword>
<evidence type="ECO:0000256" key="4">
    <source>
        <dbReference type="ARBA" id="ARBA00023163"/>
    </source>
</evidence>
<comment type="subcellular location">
    <subcellularLocation>
        <location evidence="1">Nucleus</location>
    </subcellularLocation>
</comment>
<dbReference type="Gene3D" id="2.40.330.10">
    <property type="entry name" value="DNA-binding pseudobarrel domain"/>
    <property type="match status" value="1"/>
</dbReference>
<evidence type="ECO:0000256" key="1">
    <source>
        <dbReference type="ARBA" id="ARBA00004123"/>
    </source>
</evidence>